<feature type="transmembrane region" description="Helical" evidence="6">
    <location>
        <begin position="212"/>
        <end position="229"/>
    </location>
</feature>
<keyword evidence="9" id="KW-1185">Reference proteome</keyword>
<comment type="subcellular location">
    <subcellularLocation>
        <location evidence="1">Cell membrane</location>
        <topology evidence="1">Multi-pass membrane protein</topology>
    </subcellularLocation>
</comment>
<protein>
    <recommendedName>
        <fullName evidence="7">Type II secretion system protein GspF domain-containing protein</fullName>
    </recommendedName>
</protein>
<dbReference type="STRING" id="1193682.BJP25_01430"/>
<dbReference type="PANTHER" id="PTHR35007">
    <property type="entry name" value="INTEGRAL MEMBRANE PROTEIN-RELATED"/>
    <property type="match status" value="1"/>
</dbReference>
<dbReference type="InterPro" id="IPR018076">
    <property type="entry name" value="T2SS_GspF_dom"/>
</dbReference>
<evidence type="ECO:0000256" key="1">
    <source>
        <dbReference type="ARBA" id="ARBA00004651"/>
    </source>
</evidence>
<dbReference type="EMBL" id="MKQR01000028">
    <property type="protein sequence ID" value="OLR89723.1"/>
    <property type="molecule type" value="Genomic_DNA"/>
</dbReference>
<proteinExistence type="predicted"/>
<keyword evidence="4 6" id="KW-1133">Transmembrane helix</keyword>
<sequence>MNTLSPQWPLALSAVALLLWPRAGAARRLRSLRGAGARALVVPTPRTGVVALVCAVVGWIAFGLGGAISAVIIGITVRRRRAAQRGARETLAGIESFAEAVRALVAELATGAHPATAAERVSADADALPAKALRAAATALRLNTDVEAALADADLPPTLAPAARRVARAWALAARHGLPLTDVLHAVRLDLDHRARFARQVSARMAGPRSSATALASLPVVGVLLGQAAGADPLHVFTTPLGHVFLVLGTGLVAAGLAWTSRLTNQAVFH</sequence>
<evidence type="ECO:0000313" key="9">
    <source>
        <dbReference type="Proteomes" id="UP000186040"/>
    </source>
</evidence>
<dbReference type="Pfam" id="PF00482">
    <property type="entry name" value="T2SSF"/>
    <property type="match status" value="1"/>
</dbReference>
<name>A0A1Q9LCI1_9PSEU</name>
<accession>A0A1Q9LCI1</accession>
<evidence type="ECO:0000256" key="2">
    <source>
        <dbReference type="ARBA" id="ARBA00022475"/>
    </source>
</evidence>
<organism evidence="8 9">
    <name type="scientific">Actinokineospora bangkokensis</name>
    <dbReference type="NCBI Taxonomy" id="1193682"/>
    <lineage>
        <taxon>Bacteria</taxon>
        <taxon>Bacillati</taxon>
        <taxon>Actinomycetota</taxon>
        <taxon>Actinomycetes</taxon>
        <taxon>Pseudonocardiales</taxon>
        <taxon>Pseudonocardiaceae</taxon>
        <taxon>Actinokineospora</taxon>
    </lineage>
</organism>
<evidence type="ECO:0000259" key="7">
    <source>
        <dbReference type="Pfam" id="PF00482"/>
    </source>
</evidence>
<evidence type="ECO:0000256" key="6">
    <source>
        <dbReference type="SAM" id="Phobius"/>
    </source>
</evidence>
<feature type="transmembrane region" description="Helical" evidence="6">
    <location>
        <begin position="241"/>
        <end position="260"/>
    </location>
</feature>
<dbReference type="GO" id="GO:0005886">
    <property type="term" value="C:plasma membrane"/>
    <property type="evidence" value="ECO:0007669"/>
    <property type="project" value="UniProtKB-SubCell"/>
</dbReference>
<evidence type="ECO:0000256" key="5">
    <source>
        <dbReference type="ARBA" id="ARBA00023136"/>
    </source>
</evidence>
<keyword evidence="2" id="KW-1003">Cell membrane</keyword>
<keyword evidence="3 6" id="KW-0812">Transmembrane</keyword>
<gene>
    <name evidence="8" type="ORF">BJP25_01430</name>
</gene>
<evidence type="ECO:0000256" key="3">
    <source>
        <dbReference type="ARBA" id="ARBA00022692"/>
    </source>
</evidence>
<dbReference type="PANTHER" id="PTHR35007:SF4">
    <property type="entry name" value="CONSERVED TRANSMEMBRANE PROTEIN-RELATED"/>
    <property type="match status" value="1"/>
</dbReference>
<evidence type="ECO:0000313" key="8">
    <source>
        <dbReference type="EMBL" id="OLR89723.1"/>
    </source>
</evidence>
<dbReference type="Proteomes" id="UP000186040">
    <property type="component" value="Unassembled WGS sequence"/>
</dbReference>
<feature type="domain" description="Type II secretion system protein GspF" evidence="7">
    <location>
        <begin position="101"/>
        <end position="223"/>
    </location>
</feature>
<comment type="caution">
    <text evidence="8">The sequence shown here is derived from an EMBL/GenBank/DDBJ whole genome shotgun (WGS) entry which is preliminary data.</text>
</comment>
<keyword evidence="5 6" id="KW-0472">Membrane</keyword>
<feature type="transmembrane region" description="Helical" evidence="6">
    <location>
        <begin position="49"/>
        <end position="75"/>
    </location>
</feature>
<dbReference type="AlphaFoldDB" id="A0A1Q9LCI1"/>
<evidence type="ECO:0000256" key="4">
    <source>
        <dbReference type="ARBA" id="ARBA00022989"/>
    </source>
</evidence>
<reference evidence="8 9" key="1">
    <citation type="submission" date="2016-10" db="EMBL/GenBank/DDBJ databases">
        <title>The Draft Genome Sequence of Actinokineospora bangkokensis 44EHWT reveals the biosynthetic pathway of antifungal compounds Thailandins with unusual extender unit butylmalonyl-CoA.</title>
        <authorList>
            <person name="Greule A."/>
            <person name="Intra B."/>
            <person name="Flemming S."/>
            <person name="Rommel M.G."/>
            <person name="Panbangred W."/>
            <person name="Bechthold A."/>
        </authorList>
    </citation>
    <scope>NUCLEOTIDE SEQUENCE [LARGE SCALE GENOMIC DNA]</scope>
    <source>
        <strain evidence="8 9">44EHW</strain>
    </source>
</reference>